<dbReference type="Pfam" id="PF11390">
    <property type="entry name" value="FdsD"/>
    <property type="match status" value="1"/>
</dbReference>
<dbReference type="EMBL" id="MLJW01000852">
    <property type="protein sequence ID" value="OIQ82036.1"/>
    <property type="molecule type" value="Genomic_DNA"/>
</dbReference>
<dbReference type="AlphaFoldDB" id="A0A1J5QQ34"/>
<reference evidence="1" key="1">
    <citation type="submission" date="2016-10" db="EMBL/GenBank/DDBJ databases">
        <title>Sequence of Gallionella enrichment culture.</title>
        <authorList>
            <person name="Poehlein A."/>
            <person name="Muehling M."/>
            <person name="Daniel R."/>
        </authorList>
    </citation>
    <scope>NUCLEOTIDE SEQUENCE</scope>
</reference>
<accession>A0A1J5QQ34</accession>
<name>A0A1J5QQ34_9ZZZZ</name>
<organism evidence="1">
    <name type="scientific">mine drainage metagenome</name>
    <dbReference type="NCBI Taxonomy" id="410659"/>
    <lineage>
        <taxon>unclassified sequences</taxon>
        <taxon>metagenomes</taxon>
        <taxon>ecological metagenomes</taxon>
    </lineage>
</organism>
<evidence type="ECO:0000313" key="1">
    <source>
        <dbReference type="EMBL" id="OIQ82036.1"/>
    </source>
</evidence>
<proteinExistence type="predicted"/>
<protein>
    <submittedName>
        <fullName evidence="1">NADH-dependent formate dehydrogenase delta subunit FdsD</fullName>
    </submittedName>
</protein>
<sequence>MTDTATLVRMVNQIAANMAHLPHDQAVAQIVTHLRSFWAPVMRADLVAYLDDGGLDLTPLAASAAEQVRAEVGH</sequence>
<gene>
    <name evidence="1" type="ORF">GALL_361960</name>
</gene>
<comment type="caution">
    <text evidence="1">The sequence shown here is derived from an EMBL/GenBank/DDBJ whole genome shotgun (WGS) entry which is preliminary data.</text>
</comment>
<dbReference type="InterPro" id="IPR021074">
    <property type="entry name" value="Formate_DH_dsu"/>
</dbReference>